<accession>A0A0D8XCW6</accession>
<dbReference type="PANTHER" id="PTHR15407:SF28">
    <property type="entry name" value="RIBITOL-5-PHOSPHATE TRANSFERASE FKTN"/>
    <property type="match status" value="1"/>
</dbReference>
<dbReference type="STRING" id="29172.A0A0D8XCW6"/>
<gene>
    <name evidence="5" type="ORF">DICVIV_12393</name>
</gene>
<keyword evidence="3" id="KW-1133">Transmembrane helix</keyword>
<dbReference type="PANTHER" id="PTHR15407">
    <property type="entry name" value="FUKUTIN-RELATED"/>
    <property type="match status" value="1"/>
</dbReference>
<evidence type="ECO:0008006" key="7">
    <source>
        <dbReference type="Google" id="ProtNLM"/>
    </source>
</evidence>
<protein>
    <recommendedName>
        <fullName evidence="7">LICD family protein</fullName>
    </recommendedName>
</protein>
<proteinExistence type="predicted"/>
<keyword evidence="6" id="KW-1185">Reference proteome</keyword>
<evidence type="ECO:0000313" key="5">
    <source>
        <dbReference type="EMBL" id="KJH41627.1"/>
    </source>
</evidence>
<organism evidence="5 6">
    <name type="scientific">Dictyocaulus viviparus</name>
    <name type="common">Bovine lungworm</name>
    <dbReference type="NCBI Taxonomy" id="29172"/>
    <lineage>
        <taxon>Eukaryota</taxon>
        <taxon>Metazoa</taxon>
        <taxon>Ecdysozoa</taxon>
        <taxon>Nematoda</taxon>
        <taxon>Chromadorea</taxon>
        <taxon>Rhabditida</taxon>
        <taxon>Rhabditina</taxon>
        <taxon>Rhabditomorpha</taxon>
        <taxon>Strongyloidea</taxon>
        <taxon>Metastrongylidae</taxon>
        <taxon>Dictyocaulus</taxon>
    </lineage>
</organism>
<dbReference type="InterPro" id="IPR009644">
    <property type="entry name" value="FKTN/MNN4/W02B3.4-1"/>
</dbReference>
<dbReference type="Proteomes" id="UP000053766">
    <property type="component" value="Unassembled WGS sequence"/>
</dbReference>
<dbReference type="EMBL" id="KN716787">
    <property type="protein sequence ID" value="KJH41627.1"/>
    <property type="molecule type" value="Genomic_DNA"/>
</dbReference>
<sequence length="187" mass="21778">MRSTSFMNGSPIEIFRISFQIHGNLSIPNDKKRFPEFWKRSALMQCRGLTIVRAKQTRYLPLKKTLEAMSSLVSYLIEFDIYPFLFGGTLLGWYRECDIIPHTTDVDFAALIEEHNPALLEHLLSNETKFRLIRKLGQLNDSYEFTFRTLDRGLPSIDLFWMYSIENESWVGGTAGDGAKFKYTYPR</sequence>
<evidence type="ECO:0000313" key="6">
    <source>
        <dbReference type="Proteomes" id="UP000053766"/>
    </source>
</evidence>
<dbReference type="GO" id="GO:0016020">
    <property type="term" value="C:membrane"/>
    <property type="evidence" value="ECO:0007669"/>
    <property type="project" value="UniProtKB-SubCell"/>
</dbReference>
<evidence type="ECO:0000256" key="3">
    <source>
        <dbReference type="ARBA" id="ARBA00022989"/>
    </source>
</evidence>
<dbReference type="OrthoDB" id="444255at2759"/>
<keyword evidence="2" id="KW-0812">Transmembrane</keyword>
<evidence type="ECO:0000256" key="1">
    <source>
        <dbReference type="ARBA" id="ARBA00004167"/>
    </source>
</evidence>
<evidence type="ECO:0000256" key="2">
    <source>
        <dbReference type="ARBA" id="ARBA00022692"/>
    </source>
</evidence>
<reference evidence="6" key="2">
    <citation type="journal article" date="2016" name="Sci. Rep.">
        <title>Dictyocaulus viviparus genome, variome and transcriptome elucidate lungworm biology and support future intervention.</title>
        <authorList>
            <person name="McNulty S.N."/>
            <person name="Strube C."/>
            <person name="Rosa B.A."/>
            <person name="Martin J.C."/>
            <person name="Tyagi R."/>
            <person name="Choi Y.J."/>
            <person name="Wang Q."/>
            <person name="Hallsworth Pepin K."/>
            <person name="Zhang X."/>
            <person name="Ozersky P."/>
            <person name="Wilson R.K."/>
            <person name="Sternberg P.W."/>
            <person name="Gasser R.B."/>
            <person name="Mitreva M."/>
        </authorList>
    </citation>
    <scope>NUCLEOTIDE SEQUENCE [LARGE SCALE GENOMIC DNA]</scope>
    <source>
        <strain evidence="6">HannoverDv2000</strain>
    </source>
</reference>
<reference evidence="5 6" key="1">
    <citation type="submission" date="2013-11" db="EMBL/GenBank/DDBJ databases">
        <title>Draft genome of the bovine lungworm Dictyocaulus viviparus.</title>
        <authorList>
            <person name="Mitreva M."/>
        </authorList>
    </citation>
    <scope>NUCLEOTIDE SEQUENCE [LARGE SCALE GENOMIC DNA]</scope>
    <source>
        <strain evidence="5 6">HannoverDv2000</strain>
    </source>
</reference>
<evidence type="ECO:0000256" key="4">
    <source>
        <dbReference type="ARBA" id="ARBA00023136"/>
    </source>
</evidence>
<keyword evidence="4" id="KW-0472">Membrane</keyword>
<dbReference type="AlphaFoldDB" id="A0A0D8XCW6"/>
<name>A0A0D8XCW6_DICVI</name>
<comment type="subcellular location">
    <subcellularLocation>
        <location evidence="1">Membrane</location>
        <topology evidence="1">Single-pass membrane protein</topology>
    </subcellularLocation>
</comment>